<dbReference type="AlphaFoldDB" id="A0A0V0SZY3"/>
<keyword evidence="2" id="KW-1185">Reference proteome</keyword>
<comment type="caution">
    <text evidence="1">The sequence shown here is derived from an EMBL/GenBank/DDBJ whole genome shotgun (WGS) entry which is preliminary data.</text>
</comment>
<dbReference type="Proteomes" id="UP000055048">
    <property type="component" value="Unassembled WGS sequence"/>
</dbReference>
<evidence type="ECO:0000313" key="1">
    <source>
        <dbReference type="EMBL" id="KRX32361.1"/>
    </source>
</evidence>
<sequence length="117" mass="13291">NINDKENKKKKDGTFYVVPACPPTETVTIYNKRFLLQIHFRTRLAYADLLHFPMLLLFPAIHGTLYGMQRTATGTGSAIRCGYFWNSFALHCSCRGGVTLRISSKIYPRSLFSLTPN</sequence>
<feature type="non-terminal residue" evidence="1">
    <location>
        <position position="117"/>
    </location>
</feature>
<name>A0A0V0SZY3_9BILA</name>
<proteinExistence type="predicted"/>
<gene>
    <name evidence="1" type="ORF">T05_5488</name>
</gene>
<feature type="non-terminal residue" evidence="1">
    <location>
        <position position="1"/>
    </location>
</feature>
<organism evidence="1 2">
    <name type="scientific">Trichinella murrelli</name>
    <dbReference type="NCBI Taxonomy" id="144512"/>
    <lineage>
        <taxon>Eukaryota</taxon>
        <taxon>Metazoa</taxon>
        <taxon>Ecdysozoa</taxon>
        <taxon>Nematoda</taxon>
        <taxon>Enoplea</taxon>
        <taxon>Dorylaimia</taxon>
        <taxon>Trichinellida</taxon>
        <taxon>Trichinellidae</taxon>
        <taxon>Trichinella</taxon>
    </lineage>
</organism>
<accession>A0A0V0SZY3</accession>
<reference evidence="1 2" key="1">
    <citation type="submission" date="2015-01" db="EMBL/GenBank/DDBJ databases">
        <title>Evolution of Trichinella species and genotypes.</title>
        <authorList>
            <person name="Korhonen P.K."/>
            <person name="Edoardo P."/>
            <person name="Giuseppe L.R."/>
            <person name="Gasser R.B."/>
        </authorList>
    </citation>
    <scope>NUCLEOTIDE SEQUENCE [LARGE SCALE GENOMIC DNA]</scope>
    <source>
        <strain evidence="1">ISS417</strain>
    </source>
</reference>
<protein>
    <submittedName>
        <fullName evidence="1">Uncharacterized protein</fullName>
    </submittedName>
</protein>
<dbReference type="EMBL" id="JYDJ01001248">
    <property type="protein sequence ID" value="KRX32361.1"/>
    <property type="molecule type" value="Genomic_DNA"/>
</dbReference>
<evidence type="ECO:0000313" key="2">
    <source>
        <dbReference type="Proteomes" id="UP000055048"/>
    </source>
</evidence>